<dbReference type="InterPro" id="IPR030970">
    <property type="entry name" value="ABC_MlaD"/>
</dbReference>
<dbReference type="Proteomes" id="UP001379949">
    <property type="component" value="Unassembled WGS sequence"/>
</dbReference>
<dbReference type="PANTHER" id="PTHR33371">
    <property type="entry name" value="INTERMEMBRANE PHOSPHOLIPID TRANSPORT SYSTEM BINDING PROTEIN MLAD-RELATED"/>
    <property type="match status" value="1"/>
</dbReference>
<accession>A0ABU9G4J9</accession>
<reference evidence="2 3" key="1">
    <citation type="submission" date="2024-02" db="EMBL/GenBank/DDBJ databases">
        <title>Bacteria isolated from the canopy kelp, Nereocystis luetkeana.</title>
        <authorList>
            <person name="Pfister C.A."/>
            <person name="Younker I.T."/>
            <person name="Light S.H."/>
        </authorList>
    </citation>
    <scope>NUCLEOTIDE SEQUENCE [LARGE SCALE GENOMIC DNA]</scope>
    <source>
        <strain evidence="2 3">TI.4.07</strain>
    </source>
</reference>
<dbReference type="InterPro" id="IPR003399">
    <property type="entry name" value="Mce/MlaD"/>
</dbReference>
<evidence type="ECO:0000259" key="1">
    <source>
        <dbReference type="Pfam" id="PF02470"/>
    </source>
</evidence>
<evidence type="ECO:0000313" key="3">
    <source>
        <dbReference type="Proteomes" id="UP001379949"/>
    </source>
</evidence>
<evidence type="ECO:0000313" key="2">
    <source>
        <dbReference type="EMBL" id="MEL0613411.1"/>
    </source>
</evidence>
<dbReference type="Pfam" id="PF02470">
    <property type="entry name" value="MlaD"/>
    <property type="match status" value="1"/>
</dbReference>
<comment type="caution">
    <text evidence="2">The sequence shown here is derived from an EMBL/GenBank/DDBJ whole genome shotgun (WGS) entry which is preliminary data.</text>
</comment>
<dbReference type="RefSeq" id="WP_341563765.1">
    <property type="nucleotide sequence ID" value="NZ_JBAKAQ010000003.1"/>
</dbReference>
<keyword evidence="3" id="KW-1185">Reference proteome</keyword>
<gene>
    <name evidence="2" type="primary">mlaD</name>
    <name evidence="2" type="ORF">V6242_09645</name>
</gene>
<dbReference type="InterPro" id="IPR052336">
    <property type="entry name" value="MlaD_Phospholipid_Transporter"/>
</dbReference>
<proteinExistence type="predicted"/>
<feature type="domain" description="Mce/MlaD" evidence="1">
    <location>
        <begin position="39"/>
        <end position="115"/>
    </location>
</feature>
<sequence>MRSKRAELLVGCFIVLGLAAFVYLAVQVSGLGFASKKDTYQIVARFDDIGGLSDRAKVTIAGVTVGSVDSITYDKELYMAKVTMNIESDVHNIPDDSSIAILTSGLLGEKYLGISIGADDKMLKNGDEIHDTQSALVLENLISQFLFNKTSGSDK</sequence>
<dbReference type="NCBIfam" id="TIGR04430">
    <property type="entry name" value="OM_asym_MlaD"/>
    <property type="match status" value="1"/>
</dbReference>
<dbReference type="EMBL" id="JBAKAR010000006">
    <property type="protein sequence ID" value="MEL0613411.1"/>
    <property type="molecule type" value="Genomic_DNA"/>
</dbReference>
<dbReference type="PANTHER" id="PTHR33371:SF4">
    <property type="entry name" value="INTERMEMBRANE PHOSPHOLIPID TRANSPORT SYSTEM BINDING PROTEIN MLAD"/>
    <property type="match status" value="1"/>
</dbReference>
<organism evidence="2 3">
    <name type="scientific">Marinomonas arenicola</name>
    <dbReference type="NCBI Taxonomy" id="569601"/>
    <lineage>
        <taxon>Bacteria</taxon>
        <taxon>Pseudomonadati</taxon>
        <taxon>Pseudomonadota</taxon>
        <taxon>Gammaproteobacteria</taxon>
        <taxon>Oceanospirillales</taxon>
        <taxon>Oceanospirillaceae</taxon>
        <taxon>Marinomonas</taxon>
    </lineage>
</organism>
<name>A0ABU9G4J9_9GAMM</name>
<protein>
    <submittedName>
        <fullName evidence="2">Outer membrane lipid asymmetry maintenance protein MlaD</fullName>
    </submittedName>
</protein>